<keyword evidence="6 13" id="KW-0001">2Fe-2S</keyword>
<comment type="catalytic activity">
    <reaction evidence="11 13">
        <text>(sulfur carrier)-H + L-cysteine = (sulfur carrier)-SH + L-alanine</text>
        <dbReference type="Rhea" id="RHEA:43892"/>
        <dbReference type="Rhea" id="RHEA-COMP:14737"/>
        <dbReference type="Rhea" id="RHEA-COMP:14739"/>
        <dbReference type="ChEBI" id="CHEBI:29917"/>
        <dbReference type="ChEBI" id="CHEBI:35235"/>
        <dbReference type="ChEBI" id="CHEBI:57972"/>
        <dbReference type="ChEBI" id="CHEBI:64428"/>
        <dbReference type="EC" id="2.8.1.7"/>
    </reaction>
</comment>
<dbReference type="FunFam" id="3.90.1150.10:FF:000002">
    <property type="entry name" value="Cysteine desulfurase IscS"/>
    <property type="match status" value="1"/>
</dbReference>
<evidence type="ECO:0000313" key="16">
    <source>
        <dbReference type="EMBL" id="SHH33677.1"/>
    </source>
</evidence>
<evidence type="ECO:0000256" key="1">
    <source>
        <dbReference type="ARBA" id="ARBA00001933"/>
    </source>
</evidence>
<dbReference type="GO" id="GO:0030170">
    <property type="term" value="F:pyridoxal phosphate binding"/>
    <property type="evidence" value="ECO:0007669"/>
    <property type="project" value="UniProtKB-UniRule"/>
</dbReference>
<dbReference type="InterPro" id="IPR020578">
    <property type="entry name" value="Aminotrans_V_PyrdxlP_BS"/>
</dbReference>
<evidence type="ECO:0000256" key="12">
    <source>
        <dbReference type="ARBA" id="ARBA00072125"/>
    </source>
</evidence>
<comment type="cofactor">
    <cofactor evidence="1 13 14">
        <name>pyridoxal 5'-phosphate</name>
        <dbReference type="ChEBI" id="CHEBI:597326"/>
    </cofactor>
</comment>
<keyword evidence="8 13" id="KW-0663">Pyridoxal phosphate</keyword>
<comment type="subcellular location">
    <subcellularLocation>
        <location evidence="13">Cytoplasm</location>
    </subcellularLocation>
</comment>
<keyword evidence="5 13" id="KW-0808">Transferase</keyword>
<gene>
    <name evidence="13" type="primary">iscS</name>
    <name evidence="16" type="ORF">SAMN02745129_1874</name>
</gene>
<dbReference type="EC" id="2.8.1.7" evidence="4 13"/>
<feature type="binding site" evidence="13">
    <location>
        <position position="243"/>
    </location>
    <ligand>
        <name>pyridoxal 5'-phosphate</name>
        <dbReference type="ChEBI" id="CHEBI:597326"/>
    </ligand>
</feature>
<evidence type="ECO:0000256" key="9">
    <source>
        <dbReference type="ARBA" id="ARBA00023004"/>
    </source>
</evidence>
<evidence type="ECO:0000256" key="8">
    <source>
        <dbReference type="ARBA" id="ARBA00022898"/>
    </source>
</evidence>
<dbReference type="GO" id="GO:0031071">
    <property type="term" value="F:cysteine desulfurase activity"/>
    <property type="evidence" value="ECO:0007669"/>
    <property type="project" value="UniProtKB-UniRule"/>
</dbReference>
<feature type="active site" description="Cysteine persulfide intermediate" evidence="13">
    <location>
        <position position="328"/>
    </location>
</feature>
<keyword evidence="17" id="KW-1185">Reference proteome</keyword>
<protein>
    <recommendedName>
        <fullName evidence="12 13">Cysteine desulfurase IscS</fullName>
        <ecNumber evidence="4 13">2.8.1.7</ecNumber>
    </recommendedName>
</protein>
<dbReference type="NCBIfam" id="NF010611">
    <property type="entry name" value="PRK14012.1"/>
    <property type="match status" value="1"/>
</dbReference>
<feature type="binding site" evidence="13">
    <location>
        <position position="183"/>
    </location>
    <ligand>
        <name>pyridoxal 5'-phosphate</name>
        <dbReference type="ChEBI" id="CHEBI:597326"/>
    </ligand>
</feature>
<dbReference type="Proteomes" id="UP000184268">
    <property type="component" value="Unassembled WGS sequence"/>
</dbReference>
<feature type="binding site" evidence="13">
    <location>
        <begin position="203"/>
        <end position="205"/>
    </location>
    <ligand>
        <name>pyridoxal 5'-phosphate</name>
        <dbReference type="ChEBI" id="CHEBI:597326"/>
    </ligand>
</feature>
<dbReference type="GO" id="GO:0044571">
    <property type="term" value="P:[2Fe-2S] cluster assembly"/>
    <property type="evidence" value="ECO:0007669"/>
    <property type="project" value="UniProtKB-UniRule"/>
</dbReference>
<comment type="similarity">
    <text evidence="3 13">Belongs to the class-V pyridoxal-phosphate-dependent aminotransferase family. NifS/IscS subfamily.</text>
</comment>
<dbReference type="GO" id="GO:0051537">
    <property type="term" value="F:2 iron, 2 sulfur cluster binding"/>
    <property type="evidence" value="ECO:0007669"/>
    <property type="project" value="UniProtKB-UniRule"/>
</dbReference>
<feature type="binding site" description="via persulfide group" evidence="13">
    <location>
        <position position="328"/>
    </location>
    <ligand>
        <name>[2Fe-2S] cluster</name>
        <dbReference type="ChEBI" id="CHEBI:190135"/>
        <note>ligand shared with IscU</note>
    </ligand>
</feature>
<dbReference type="PANTHER" id="PTHR11601">
    <property type="entry name" value="CYSTEINE DESULFURYLASE FAMILY MEMBER"/>
    <property type="match status" value="1"/>
</dbReference>
<feature type="binding site" evidence="13">
    <location>
        <position position="155"/>
    </location>
    <ligand>
        <name>pyridoxal 5'-phosphate</name>
        <dbReference type="ChEBI" id="CHEBI:597326"/>
    </ligand>
</feature>
<dbReference type="FunFam" id="3.40.640.10:FF:000003">
    <property type="entry name" value="Cysteine desulfurase IscS"/>
    <property type="match status" value="1"/>
</dbReference>
<evidence type="ECO:0000256" key="4">
    <source>
        <dbReference type="ARBA" id="ARBA00012239"/>
    </source>
</evidence>
<dbReference type="InterPro" id="IPR010240">
    <property type="entry name" value="Cys_deSase_IscS"/>
</dbReference>
<dbReference type="PANTHER" id="PTHR11601:SF34">
    <property type="entry name" value="CYSTEINE DESULFURASE"/>
    <property type="match status" value="1"/>
</dbReference>
<comment type="pathway">
    <text evidence="2 13">Cofactor biosynthesis; iron-sulfur cluster biosynthesis.</text>
</comment>
<keyword evidence="13" id="KW-0963">Cytoplasm</keyword>
<evidence type="ECO:0000256" key="13">
    <source>
        <dbReference type="HAMAP-Rule" id="MF_00331"/>
    </source>
</evidence>
<evidence type="ECO:0000256" key="6">
    <source>
        <dbReference type="ARBA" id="ARBA00022714"/>
    </source>
</evidence>
<evidence type="ECO:0000256" key="11">
    <source>
        <dbReference type="ARBA" id="ARBA00050776"/>
    </source>
</evidence>
<name>A0A1M5S510_9GAMM</name>
<dbReference type="GO" id="GO:1990221">
    <property type="term" value="C:L-cysteine desulfurase complex"/>
    <property type="evidence" value="ECO:0007669"/>
    <property type="project" value="UniProtKB-ARBA"/>
</dbReference>
<accession>A0A1M5S510</accession>
<dbReference type="PROSITE" id="PS00595">
    <property type="entry name" value="AA_TRANSFER_CLASS_5"/>
    <property type="match status" value="1"/>
</dbReference>
<dbReference type="OrthoDB" id="9808002at2"/>
<evidence type="ECO:0000313" key="17">
    <source>
        <dbReference type="Proteomes" id="UP000184268"/>
    </source>
</evidence>
<dbReference type="AlphaFoldDB" id="A0A1M5S510"/>
<evidence type="ECO:0000256" key="2">
    <source>
        <dbReference type="ARBA" id="ARBA00005151"/>
    </source>
</evidence>
<dbReference type="InterPro" id="IPR015421">
    <property type="entry name" value="PyrdxlP-dep_Trfase_major"/>
</dbReference>
<evidence type="ECO:0000256" key="14">
    <source>
        <dbReference type="RuleBase" id="RU004504"/>
    </source>
</evidence>
<dbReference type="EMBL" id="FQXG01000002">
    <property type="protein sequence ID" value="SHH33677.1"/>
    <property type="molecule type" value="Genomic_DNA"/>
</dbReference>
<proteinExistence type="inferred from homology"/>
<dbReference type="InterPro" id="IPR015424">
    <property type="entry name" value="PyrdxlP-dep_Trfase"/>
</dbReference>
<dbReference type="STRING" id="299255.SAMN02745129_1874"/>
<dbReference type="Pfam" id="PF00266">
    <property type="entry name" value="Aminotran_5"/>
    <property type="match status" value="1"/>
</dbReference>
<comment type="subunit">
    <text evidence="13">Homodimer. Forms a heterotetramer with IscU, interacts with other sulfur acceptors.</text>
</comment>
<evidence type="ECO:0000259" key="15">
    <source>
        <dbReference type="Pfam" id="PF00266"/>
    </source>
</evidence>
<dbReference type="UniPathway" id="UPA00266"/>
<sequence length="404" mass="44369">MRLPIYFDYSATTPVDPRVAEAMMQHLTLDGNFGNPASRSHRFGWQAEEAVDVARNNVAELLNADPREIVFTSGATESNNLAIKGAATFYQKRGKHVITSKTEHKAVLDTCRQLEREGFEVTYLEPAANGIIPLERIEAAMRDDTVLVSIMHVNNEIGVIHDISAIGELCRSKGILFHVDAAQSAGKLPLDVKAMQVDMISISGHKMYGPKGIGALYVRRKPRVRLEAQMHGGGHERGMRSGTLATHQIVGLGEACRLAKEEMASENDRILSLRNRLWNGIKGMEEVYLNGDAEQRVAGNLNVSFNFVEGESLIMALKDLAVSSGSACTSASLEPSYVLRALGLNDELAHSSIRFSIGRFTTEAEVDHAIAIINDSIGKLRDMSPLWEMFKDGVDLSKVEWAAH</sequence>
<dbReference type="Gene3D" id="3.90.1150.10">
    <property type="entry name" value="Aspartate Aminotransferase, domain 1"/>
    <property type="match status" value="1"/>
</dbReference>
<feature type="binding site" evidence="13">
    <location>
        <begin position="75"/>
        <end position="76"/>
    </location>
    <ligand>
        <name>pyridoxal 5'-phosphate</name>
        <dbReference type="ChEBI" id="CHEBI:597326"/>
    </ligand>
</feature>
<dbReference type="HAMAP" id="MF_00331">
    <property type="entry name" value="Cys_desulf_IscS"/>
    <property type="match status" value="1"/>
</dbReference>
<dbReference type="InterPro" id="IPR015422">
    <property type="entry name" value="PyrdxlP-dep_Trfase_small"/>
</dbReference>
<dbReference type="InterPro" id="IPR000192">
    <property type="entry name" value="Aminotrans_V_dom"/>
</dbReference>
<dbReference type="Gene3D" id="3.40.640.10">
    <property type="entry name" value="Type I PLP-dependent aspartate aminotransferase-like (Major domain)"/>
    <property type="match status" value="1"/>
</dbReference>
<evidence type="ECO:0000256" key="5">
    <source>
        <dbReference type="ARBA" id="ARBA00022679"/>
    </source>
</evidence>
<dbReference type="NCBIfam" id="TIGR02006">
    <property type="entry name" value="IscS"/>
    <property type="match status" value="1"/>
</dbReference>
<dbReference type="InterPro" id="IPR016454">
    <property type="entry name" value="Cysteine_dSase"/>
</dbReference>
<feature type="modified residue" description="N6-(pyridoxal phosphate)lysine" evidence="13">
    <location>
        <position position="206"/>
    </location>
</feature>
<evidence type="ECO:0000256" key="7">
    <source>
        <dbReference type="ARBA" id="ARBA00022723"/>
    </source>
</evidence>
<keyword evidence="9 13" id="KW-0408">Iron</keyword>
<organism evidence="16 17">
    <name type="scientific">Ferrimonas marina</name>
    <dbReference type="NCBI Taxonomy" id="299255"/>
    <lineage>
        <taxon>Bacteria</taxon>
        <taxon>Pseudomonadati</taxon>
        <taxon>Pseudomonadota</taxon>
        <taxon>Gammaproteobacteria</taxon>
        <taxon>Alteromonadales</taxon>
        <taxon>Ferrimonadaceae</taxon>
        <taxon>Ferrimonas</taxon>
    </lineage>
</organism>
<comment type="function">
    <text evidence="13">Master enzyme that delivers sulfur to a number of partners involved in Fe-S cluster assembly, tRNA modification or cofactor biosynthesis. Catalyzes the removal of elemental sulfur atoms from cysteine to produce alanine. Functions as a sulfur delivery protein for Fe-S cluster synthesis onto IscU, an Fe-S scaffold assembly protein, as well as other S acceptor proteins.</text>
</comment>
<dbReference type="PIRSF" id="PIRSF005572">
    <property type="entry name" value="NifS"/>
    <property type="match status" value="1"/>
</dbReference>
<evidence type="ECO:0000256" key="3">
    <source>
        <dbReference type="ARBA" id="ARBA00006490"/>
    </source>
</evidence>
<feature type="domain" description="Aminotransferase class V" evidence="15">
    <location>
        <begin position="5"/>
        <end position="367"/>
    </location>
</feature>
<evidence type="ECO:0000256" key="10">
    <source>
        <dbReference type="ARBA" id="ARBA00023014"/>
    </source>
</evidence>
<dbReference type="SUPFAM" id="SSF53383">
    <property type="entry name" value="PLP-dependent transferases"/>
    <property type="match status" value="1"/>
</dbReference>
<reference evidence="16 17" key="1">
    <citation type="submission" date="2016-11" db="EMBL/GenBank/DDBJ databases">
        <authorList>
            <person name="Jaros S."/>
            <person name="Januszkiewicz K."/>
            <person name="Wedrychowicz H."/>
        </authorList>
    </citation>
    <scope>NUCLEOTIDE SEQUENCE [LARGE SCALE GENOMIC DNA]</scope>
    <source>
        <strain evidence="16 17">DSM 16917</strain>
    </source>
</reference>
<dbReference type="GO" id="GO:0046872">
    <property type="term" value="F:metal ion binding"/>
    <property type="evidence" value="ECO:0007669"/>
    <property type="project" value="UniProtKB-KW"/>
</dbReference>
<keyword evidence="7 13" id="KW-0479">Metal-binding</keyword>
<keyword evidence="10 13" id="KW-0411">Iron-sulfur</keyword>
<dbReference type="RefSeq" id="WP_067662968.1">
    <property type="nucleotide sequence ID" value="NZ_FQXG01000002.1"/>
</dbReference>